<keyword evidence="2" id="KW-1185">Reference proteome</keyword>
<organism evidence="1 2">
    <name type="scientific">Cannabis sativa</name>
    <name type="common">Hemp</name>
    <name type="synonym">Marijuana</name>
    <dbReference type="NCBI Taxonomy" id="3483"/>
    <lineage>
        <taxon>Eukaryota</taxon>
        <taxon>Viridiplantae</taxon>
        <taxon>Streptophyta</taxon>
        <taxon>Embryophyta</taxon>
        <taxon>Tracheophyta</taxon>
        <taxon>Spermatophyta</taxon>
        <taxon>Magnoliopsida</taxon>
        <taxon>eudicotyledons</taxon>
        <taxon>Gunneridae</taxon>
        <taxon>Pentapetalae</taxon>
        <taxon>rosids</taxon>
        <taxon>fabids</taxon>
        <taxon>Rosales</taxon>
        <taxon>Cannabaceae</taxon>
        <taxon>Cannabis</taxon>
    </lineage>
</organism>
<evidence type="ECO:0000313" key="1">
    <source>
        <dbReference type="EnsemblPlants" id="cds.evm.model.ctgX15.12"/>
    </source>
</evidence>
<dbReference type="EnsemblPlants" id="evm.model.ctgX15.12">
    <property type="protein sequence ID" value="cds.evm.model.ctgX15.12"/>
    <property type="gene ID" value="evm.TU.ctgX15.12"/>
</dbReference>
<evidence type="ECO:0000313" key="2">
    <source>
        <dbReference type="Proteomes" id="UP000596661"/>
    </source>
</evidence>
<protein>
    <submittedName>
        <fullName evidence="1">Uncharacterized protein</fullName>
    </submittedName>
</protein>
<dbReference type="Gramene" id="evm.model.ctgX15.12">
    <property type="protein sequence ID" value="cds.evm.model.ctgX15.12"/>
    <property type="gene ID" value="evm.TU.ctgX15.12"/>
</dbReference>
<dbReference type="Proteomes" id="UP000596661">
    <property type="component" value="Unassembled WGS sequence"/>
</dbReference>
<proteinExistence type="predicted"/>
<dbReference type="AlphaFoldDB" id="A0A803QRP4"/>
<name>A0A803QRP4_CANSA</name>
<reference evidence="1" key="1">
    <citation type="submission" date="2021-03" db="UniProtKB">
        <authorList>
            <consortium name="EnsemblPlants"/>
        </authorList>
    </citation>
    <scope>IDENTIFICATION</scope>
</reference>
<accession>A0A803QRP4</accession>
<sequence>MSNGISLTQSSLGLKEALHSAIEHDRESRSLYNSLHRSIKLLMGLKTTVNEDNKNLSKRIKNIQFVLQTWSKKNFGDCHEKIKALEFRLLNLHSGDVNNTNLKEEEDIEREIFGQWLRQELIWHQRSKETL</sequence>